<dbReference type="EMBL" id="CP018788">
    <property type="protein sequence ID" value="ARQ98517.1"/>
    <property type="molecule type" value="Genomic_DNA"/>
</dbReference>
<evidence type="ECO:0000256" key="3">
    <source>
        <dbReference type="ARBA" id="ARBA00022801"/>
    </source>
</evidence>
<dbReference type="InterPro" id="IPR045063">
    <property type="entry name" value="Dynamin_N"/>
</dbReference>
<evidence type="ECO:0000256" key="2">
    <source>
        <dbReference type="ARBA" id="ARBA00022741"/>
    </source>
</evidence>
<evidence type="ECO:0000313" key="6">
    <source>
        <dbReference type="EMBL" id="ARQ98517.1"/>
    </source>
</evidence>
<dbReference type="InterPro" id="IPR027417">
    <property type="entry name" value="P-loop_NTPase"/>
</dbReference>
<dbReference type="Proteomes" id="UP000194309">
    <property type="component" value="Chromosome"/>
</dbReference>
<comment type="subcellular location">
    <subcellularLocation>
        <location evidence="1">Membrane</location>
    </subcellularLocation>
</comment>
<organism evidence="6 7">
    <name type="scientific">Campylobacter devanensis</name>
    <dbReference type="NCBI Taxonomy" id="3161138"/>
    <lineage>
        <taxon>Bacteria</taxon>
        <taxon>Pseudomonadati</taxon>
        <taxon>Campylobacterota</taxon>
        <taxon>Epsilonproteobacteria</taxon>
        <taxon>Campylobacterales</taxon>
        <taxon>Campylobacteraceae</taxon>
        <taxon>Campylobacter</taxon>
    </lineage>
</organism>
<accession>A0A1X9SQK9</accession>
<dbReference type="Gene3D" id="3.40.50.300">
    <property type="entry name" value="P-loop containing nucleotide triphosphate hydrolases"/>
    <property type="match status" value="1"/>
</dbReference>
<dbReference type="GO" id="GO:0005525">
    <property type="term" value="F:GTP binding"/>
    <property type="evidence" value="ECO:0007669"/>
    <property type="project" value="UniProtKB-KW"/>
</dbReference>
<dbReference type="InterPro" id="IPR027094">
    <property type="entry name" value="Mitofusin_fam"/>
</dbReference>
<protein>
    <submittedName>
        <fullName evidence="6">Dynamin family protein</fullName>
    </submittedName>
</protein>
<name>A0A1X9SQK9_9BACT</name>
<dbReference type="OrthoDB" id="1100581at2"/>
<dbReference type="GO" id="GO:0016020">
    <property type="term" value="C:membrane"/>
    <property type="evidence" value="ECO:0007669"/>
    <property type="project" value="UniProtKB-SubCell"/>
</dbReference>
<reference evidence="6 7" key="1">
    <citation type="journal article" date="2017" name="Genome Biol. Evol.">
        <title>Comparative Genomic Analysis Identifies a Campylobacter Clade Deficient in Selenium Metabolism.</title>
        <authorList>
            <person name="Miller W.G."/>
            <person name="Yee E."/>
            <person name="Lopes B.S."/>
            <person name="Chapman M.H."/>
            <person name="Huynh S."/>
            <person name="Bono J.L."/>
            <person name="Parker C.T."/>
            <person name="Strachan N.J.C."/>
            <person name="Forbes K.J."/>
        </authorList>
    </citation>
    <scope>NUCLEOTIDE SEQUENCE [LARGE SCALE GENOMIC DNA]</scope>
    <source>
        <strain evidence="6 7">NCTC 13003</strain>
    </source>
</reference>
<sequence length="569" mass="62778">MTNKQKSYIECGNKAINIAQNTDCLNDKIQELSLLTKSIENQELLVPVIGGFSSGKSSLINSFLGSEVLGIGITPQTAIATELRYSQDEKIEAIKDDDSIEIFDIKDLKKVEEKAQTYNHIKLYLNNQKLKEIDPIVLVDMPGFNAPIDTHNKAISRYMPSGVYFIALLSGVDEKTITKTYITELNGIHTRGKEFQLCISKTNLLPQRDIEQIKSYAKDTLEMEFGYSKDIELLDDNSGAKLEKILKDIDIESLFESIYKPHISMNLKEMESTINTTISALRYDKQDAINAIDELKNGISQIEIEKKKAIDNANSKYNDTNIEGIIGVVSSALSNNATTLAQSALNGGDIQSAINNIINSVLPSEIQKRLSGIQQNVIDNFKLSIGNIDMKASDIQTWADGLKEIVSGACFVANTLLNSDINKKSSSALVSSAIGIGGGALATQALAKIGFTINPIVGTILSAVFAILPGIFGKIADSKRLEAVKEQVRNEVIPSILSQIRPKLNEYFAKTTNEIINAISQEFTQKMSEKEDEIKNAQKEKELAISEVEDKISYLEDRRVEIQALIKNI</sequence>
<evidence type="ECO:0000256" key="5">
    <source>
        <dbReference type="ARBA" id="ARBA00023136"/>
    </source>
</evidence>
<keyword evidence="4" id="KW-0342">GTP-binding</keyword>
<dbReference type="AlphaFoldDB" id="A0A1X9SQK9"/>
<dbReference type="PANTHER" id="PTHR10465">
    <property type="entry name" value="TRANSMEMBRANE GTPASE FZO1"/>
    <property type="match status" value="1"/>
</dbReference>
<evidence type="ECO:0000256" key="1">
    <source>
        <dbReference type="ARBA" id="ARBA00004370"/>
    </source>
</evidence>
<dbReference type="PANTHER" id="PTHR10465:SF0">
    <property type="entry name" value="SARCALUMENIN"/>
    <property type="match status" value="1"/>
</dbReference>
<proteinExistence type="predicted"/>
<dbReference type="GO" id="GO:0003924">
    <property type="term" value="F:GTPase activity"/>
    <property type="evidence" value="ECO:0007669"/>
    <property type="project" value="InterPro"/>
</dbReference>
<keyword evidence="3" id="KW-0378">Hydrolase</keyword>
<keyword evidence="7" id="KW-1185">Reference proteome</keyword>
<dbReference type="KEGG" id="cdev:CIGN_0195"/>
<keyword evidence="2" id="KW-0547">Nucleotide-binding</keyword>
<evidence type="ECO:0000313" key="7">
    <source>
        <dbReference type="Proteomes" id="UP000194309"/>
    </source>
</evidence>
<gene>
    <name evidence="6" type="ORF">CIGN_0195</name>
</gene>
<accession>A0A381D781</accession>
<dbReference type="Pfam" id="PF00350">
    <property type="entry name" value="Dynamin_N"/>
    <property type="match status" value="1"/>
</dbReference>
<evidence type="ECO:0000256" key="4">
    <source>
        <dbReference type="ARBA" id="ARBA00023134"/>
    </source>
</evidence>
<dbReference type="STRING" id="1660064.CIGN_0195"/>
<keyword evidence="5" id="KW-0472">Membrane</keyword>
<dbReference type="SUPFAM" id="SSF52540">
    <property type="entry name" value="P-loop containing nucleoside triphosphate hydrolases"/>
    <property type="match status" value="1"/>
</dbReference>